<protein>
    <submittedName>
        <fullName evidence="1">Uncharacterized protein</fullName>
    </submittedName>
</protein>
<dbReference type="EMBL" id="JAHRIQ010059903">
    <property type="protein sequence ID" value="MEQ2240881.1"/>
    <property type="molecule type" value="Genomic_DNA"/>
</dbReference>
<evidence type="ECO:0000313" key="1">
    <source>
        <dbReference type="EMBL" id="MEQ2240881.1"/>
    </source>
</evidence>
<gene>
    <name evidence="1" type="ORF">ILYODFUR_019628</name>
</gene>
<evidence type="ECO:0000313" key="2">
    <source>
        <dbReference type="Proteomes" id="UP001482620"/>
    </source>
</evidence>
<sequence>MMVTSRKQYVVSRLVYSEDTLAEDHDKIKRKHKALIGHVKEYLICDVKRAKQAVLSVLPIIGWMRIYRVREWLLGDVVSGISTGMVAIMQGERMNDIFGPRQNCYNYFREKFSIDG</sequence>
<dbReference type="PANTHER" id="PTHR11814">
    <property type="entry name" value="SULFATE TRANSPORTER"/>
    <property type="match status" value="1"/>
</dbReference>
<dbReference type="InterPro" id="IPR001902">
    <property type="entry name" value="SLC26A/SulP_fam"/>
</dbReference>
<proteinExistence type="predicted"/>
<accession>A0ABV0U823</accession>
<organism evidence="1 2">
    <name type="scientific">Ilyodon furcidens</name>
    <name type="common">goldbreast splitfin</name>
    <dbReference type="NCBI Taxonomy" id="33524"/>
    <lineage>
        <taxon>Eukaryota</taxon>
        <taxon>Metazoa</taxon>
        <taxon>Chordata</taxon>
        <taxon>Craniata</taxon>
        <taxon>Vertebrata</taxon>
        <taxon>Euteleostomi</taxon>
        <taxon>Actinopterygii</taxon>
        <taxon>Neopterygii</taxon>
        <taxon>Teleostei</taxon>
        <taxon>Neoteleostei</taxon>
        <taxon>Acanthomorphata</taxon>
        <taxon>Ovalentaria</taxon>
        <taxon>Atherinomorphae</taxon>
        <taxon>Cyprinodontiformes</taxon>
        <taxon>Goodeidae</taxon>
        <taxon>Ilyodon</taxon>
    </lineage>
</organism>
<comment type="caution">
    <text evidence="1">The sequence shown here is derived from an EMBL/GenBank/DDBJ whole genome shotgun (WGS) entry which is preliminary data.</text>
</comment>
<name>A0ABV0U823_9TELE</name>
<dbReference type="Proteomes" id="UP001482620">
    <property type="component" value="Unassembled WGS sequence"/>
</dbReference>
<reference evidence="1 2" key="1">
    <citation type="submission" date="2021-06" db="EMBL/GenBank/DDBJ databases">
        <authorList>
            <person name="Palmer J.M."/>
        </authorList>
    </citation>
    <scope>NUCLEOTIDE SEQUENCE [LARGE SCALE GENOMIC DNA]</scope>
    <source>
        <strain evidence="2">if_2019</strain>
        <tissue evidence="1">Muscle</tissue>
    </source>
</reference>
<keyword evidence="2" id="KW-1185">Reference proteome</keyword>